<sequence>MYVDIVPNRKSPPAVLLREHYRKEGRVGKRTIANLSGWSKDRIEALRTVLRGDPLPLADAQQVSRAELEQGIRQRFQRLENHLDERARRLLAAAEAEAFGRGGVTAAARATGLSRTTITQGVRDLAKPMDNGSCSGRVRRPGGGRKRAADKRASLDERAV</sequence>
<proteinExistence type="predicted"/>
<reference evidence="2" key="1">
    <citation type="journal article" date="2015" name="Nature">
        <title>Complex archaea that bridge the gap between prokaryotes and eukaryotes.</title>
        <authorList>
            <person name="Spang A."/>
            <person name="Saw J.H."/>
            <person name="Jorgensen S.L."/>
            <person name="Zaremba-Niedzwiedzka K."/>
            <person name="Martijn J."/>
            <person name="Lind A.E."/>
            <person name="van Eijk R."/>
            <person name="Schleper C."/>
            <person name="Guy L."/>
            <person name="Ettema T.J."/>
        </authorList>
    </citation>
    <scope>NUCLEOTIDE SEQUENCE</scope>
</reference>
<dbReference type="AlphaFoldDB" id="A0A0F9KRW1"/>
<name>A0A0F9KRW1_9ZZZZ</name>
<evidence type="ECO:0000256" key="1">
    <source>
        <dbReference type="SAM" id="MobiDB-lite"/>
    </source>
</evidence>
<feature type="region of interest" description="Disordered" evidence="1">
    <location>
        <begin position="125"/>
        <end position="160"/>
    </location>
</feature>
<organism evidence="2">
    <name type="scientific">marine sediment metagenome</name>
    <dbReference type="NCBI Taxonomy" id="412755"/>
    <lineage>
        <taxon>unclassified sequences</taxon>
        <taxon>metagenomes</taxon>
        <taxon>ecological metagenomes</taxon>
    </lineage>
</organism>
<accession>A0A0F9KRW1</accession>
<protein>
    <submittedName>
        <fullName evidence="2">Uncharacterized protein</fullName>
    </submittedName>
</protein>
<gene>
    <name evidence="2" type="ORF">LCGC14_1669110</name>
</gene>
<feature type="compositionally biased region" description="Basic and acidic residues" evidence="1">
    <location>
        <begin position="150"/>
        <end position="160"/>
    </location>
</feature>
<evidence type="ECO:0000313" key="2">
    <source>
        <dbReference type="EMBL" id="KKM18100.1"/>
    </source>
</evidence>
<comment type="caution">
    <text evidence="2">The sequence shown here is derived from an EMBL/GenBank/DDBJ whole genome shotgun (WGS) entry which is preliminary data.</text>
</comment>
<dbReference type="EMBL" id="LAZR01014298">
    <property type="protein sequence ID" value="KKM18100.1"/>
    <property type="molecule type" value="Genomic_DNA"/>
</dbReference>
<feature type="compositionally biased region" description="Basic residues" evidence="1">
    <location>
        <begin position="137"/>
        <end position="149"/>
    </location>
</feature>